<dbReference type="Pfam" id="PF00702">
    <property type="entry name" value="Hydrolase"/>
    <property type="match status" value="1"/>
</dbReference>
<dbReference type="InterPro" id="IPR006439">
    <property type="entry name" value="HAD-SF_hydro_IA"/>
</dbReference>
<dbReference type="AlphaFoldDB" id="A0A6M1PMZ1"/>
<keyword evidence="2" id="KW-1185">Reference proteome</keyword>
<dbReference type="PANTHER" id="PTHR47478">
    <property type="match status" value="1"/>
</dbReference>
<organism evidence="1 2">
    <name type="scientific">Paenibacillus apii</name>
    <dbReference type="NCBI Taxonomy" id="1850370"/>
    <lineage>
        <taxon>Bacteria</taxon>
        <taxon>Bacillati</taxon>
        <taxon>Bacillota</taxon>
        <taxon>Bacilli</taxon>
        <taxon>Bacillales</taxon>
        <taxon>Paenibacillaceae</taxon>
        <taxon>Paenibacillus</taxon>
    </lineage>
</organism>
<gene>
    <name evidence="1" type="ORF">G5B47_21075</name>
</gene>
<dbReference type="RefSeq" id="WP_165102415.1">
    <property type="nucleotide sequence ID" value="NZ_JAAKGU010000012.1"/>
</dbReference>
<dbReference type="Proteomes" id="UP000480151">
    <property type="component" value="Unassembled WGS sequence"/>
</dbReference>
<dbReference type="PANTHER" id="PTHR47478:SF1">
    <property type="entry name" value="PYRIMIDINE 5'-NUCLEOTIDASE YJJG"/>
    <property type="match status" value="1"/>
</dbReference>
<dbReference type="InterPro" id="IPR023214">
    <property type="entry name" value="HAD_sf"/>
</dbReference>
<evidence type="ECO:0000313" key="2">
    <source>
        <dbReference type="Proteomes" id="UP000480151"/>
    </source>
</evidence>
<accession>A0A6M1PMZ1</accession>
<proteinExistence type="predicted"/>
<dbReference type="Gene3D" id="1.10.150.240">
    <property type="entry name" value="Putative phosphatase, domain 2"/>
    <property type="match status" value="1"/>
</dbReference>
<dbReference type="GO" id="GO:0008253">
    <property type="term" value="F:5'-nucleotidase activity"/>
    <property type="evidence" value="ECO:0007669"/>
    <property type="project" value="InterPro"/>
</dbReference>
<comment type="caution">
    <text evidence="1">The sequence shown here is derived from an EMBL/GenBank/DDBJ whole genome shotgun (WGS) entry which is preliminary data.</text>
</comment>
<dbReference type="InterPro" id="IPR052550">
    <property type="entry name" value="Pyrimidine_5'-ntase_YjjG"/>
</dbReference>
<dbReference type="SFLD" id="SFLDS00003">
    <property type="entry name" value="Haloacid_Dehalogenase"/>
    <property type="match status" value="1"/>
</dbReference>
<dbReference type="NCBIfam" id="NF006976">
    <property type="entry name" value="PRK09449.1"/>
    <property type="match status" value="1"/>
</dbReference>
<name>A0A6M1PMZ1_9BACL</name>
<dbReference type="Gene3D" id="3.40.50.1000">
    <property type="entry name" value="HAD superfamily/HAD-like"/>
    <property type="match status" value="1"/>
</dbReference>
<evidence type="ECO:0000313" key="1">
    <source>
        <dbReference type="EMBL" id="NGM84899.1"/>
    </source>
</evidence>
<reference evidence="1 2" key="1">
    <citation type="submission" date="2020-02" db="EMBL/GenBank/DDBJ databases">
        <authorList>
            <person name="Gao J."/>
            <person name="Sun J."/>
        </authorList>
    </citation>
    <scope>NUCLEOTIDE SEQUENCE [LARGE SCALE GENOMIC DNA]</scope>
    <source>
        <strain evidence="1 2">7124</strain>
    </source>
</reference>
<sequence>MKYEVILFDADDTLFDYDQAESYALREAFKQFGMHSSYEVCAPAYKEINKALWRDLELGLITSAALRVERFTRLFAAHGLELDPESFSSAYLLHLGEGIFLVEGAAELCNELAGCRLAVITNGIKEVQYSRIQGSPLRGAFAQIIISEEVGSQKPERGIFDHAFARLGLTAGDKRKVLIVGDTLTSDIQGGISYGIDTCWFNPLGKPRDPVIVPTYEIRALSELRLIIEGREPEGLPGVEGGPGREEPIS</sequence>
<dbReference type="NCBIfam" id="TIGR02254">
    <property type="entry name" value="YjjG_YfnB"/>
    <property type="match status" value="1"/>
</dbReference>
<dbReference type="SFLD" id="SFLDG01129">
    <property type="entry name" value="C1.5:_HAD__Beta-PGM__Phosphata"/>
    <property type="match status" value="1"/>
</dbReference>
<protein>
    <submittedName>
        <fullName evidence="1">Noncanonical pyrimidine nucleotidase, YjjG family</fullName>
    </submittedName>
</protein>
<dbReference type="InterPro" id="IPR023198">
    <property type="entry name" value="PGP-like_dom2"/>
</dbReference>
<dbReference type="InterPro" id="IPR036412">
    <property type="entry name" value="HAD-like_sf"/>
</dbReference>
<dbReference type="SUPFAM" id="SSF56784">
    <property type="entry name" value="HAD-like"/>
    <property type="match status" value="1"/>
</dbReference>
<dbReference type="InterPro" id="IPR011951">
    <property type="entry name" value="HAD-SF_hydro_IA_YjjG/PynA"/>
</dbReference>
<dbReference type="EMBL" id="JAAKGU010000012">
    <property type="protein sequence ID" value="NGM84899.1"/>
    <property type="molecule type" value="Genomic_DNA"/>
</dbReference>
<dbReference type="NCBIfam" id="TIGR01549">
    <property type="entry name" value="HAD-SF-IA-v1"/>
    <property type="match status" value="1"/>
</dbReference>